<dbReference type="PROSITE" id="PS51084">
    <property type="entry name" value="HIT_2"/>
    <property type="match status" value="1"/>
</dbReference>
<dbReference type="PANTHER" id="PTHR42997:SF1">
    <property type="entry name" value="AP-4-A PHOSPHORYLASE"/>
    <property type="match status" value="1"/>
</dbReference>
<keyword evidence="1" id="KW-0547">Nucleotide-binding</keyword>
<organism evidence="3">
    <name type="scientific">marine sediment metagenome</name>
    <dbReference type="NCBI Taxonomy" id="412755"/>
    <lineage>
        <taxon>unclassified sequences</taxon>
        <taxon>metagenomes</taxon>
        <taxon>ecological metagenomes</taxon>
    </lineage>
</organism>
<dbReference type="InterPro" id="IPR011146">
    <property type="entry name" value="HIT-like"/>
</dbReference>
<dbReference type="InterPro" id="IPR036265">
    <property type="entry name" value="HIT-like_sf"/>
</dbReference>
<accession>A0A0F9KA68</accession>
<dbReference type="PANTHER" id="PTHR42997">
    <property type="entry name" value="HIT FAMILY HYDROLASE"/>
    <property type="match status" value="1"/>
</dbReference>
<proteinExistence type="predicted"/>
<reference evidence="3" key="1">
    <citation type="journal article" date="2015" name="Nature">
        <title>Complex archaea that bridge the gap between prokaryotes and eukaryotes.</title>
        <authorList>
            <person name="Spang A."/>
            <person name="Saw J.H."/>
            <person name="Jorgensen S.L."/>
            <person name="Zaremba-Niedzwiedzka K."/>
            <person name="Martijn J."/>
            <person name="Lind A.E."/>
            <person name="van Eijk R."/>
            <person name="Schleper C."/>
            <person name="Guy L."/>
            <person name="Ettema T.J."/>
        </authorList>
    </citation>
    <scope>NUCLEOTIDE SEQUENCE</scope>
</reference>
<dbReference type="GO" id="GO:0000166">
    <property type="term" value="F:nucleotide binding"/>
    <property type="evidence" value="ECO:0007669"/>
    <property type="project" value="UniProtKB-KW"/>
</dbReference>
<dbReference type="GO" id="GO:0003824">
    <property type="term" value="F:catalytic activity"/>
    <property type="evidence" value="ECO:0007669"/>
    <property type="project" value="InterPro"/>
</dbReference>
<evidence type="ECO:0000259" key="2">
    <source>
        <dbReference type="PROSITE" id="PS51084"/>
    </source>
</evidence>
<dbReference type="Gene3D" id="3.30.428.10">
    <property type="entry name" value="HIT-like"/>
    <property type="match status" value="1"/>
</dbReference>
<gene>
    <name evidence="3" type="ORF">LCGC14_1660120</name>
</gene>
<dbReference type="SUPFAM" id="SSF54197">
    <property type="entry name" value="HIT-like"/>
    <property type="match status" value="1"/>
</dbReference>
<dbReference type="CDD" id="cd01275">
    <property type="entry name" value="FHIT"/>
    <property type="match status" value="1"/>
</dbReference>
<dbReference type="Pfam" id="PF01230">
    <property type="entry name" value="HIT"/>
    <property type="match status" value="1"/>
</dbReference>
<protein>
    <recommendedName>
        <fullName evidence="2">HIT domain-containing protein</fullName>
    </recommendedName>
</protein>
<sequence>MEYISAPWRKEYVRRSSKMSGCIFCHALKSKDDRGAFILFRGAHNFIVLNKYPYTVGHLMIVPYKHVSSFERAIKESTDEMADLLKLSLKALRKKYCPQGFNTGMNLGKCAGAGVTDHYHLHVIPRWTGDSHFMPIVGETKVMIENLETTYDRLFPLFQKAKLGS</sequence>
<evidence type="ECO:0000256" key="1">
    <source>
        <dbReference type="ARBA" id="ARBA00022741"/>
    </source>
</evidence>
<dbReference type="EMBL" id="LAZR01014094">
    <property type="protein sequence ID" value="KKM18993.1"/>
    <property type="molecule type" value="Genomic_DNA"/>
</dbReference>
<name>A0A0F9KA68_9ZZZZ</name>
<dbReference type="InterPro" id="IPR052908">
    <property type="entry name" value="AP-4-A_phosphorylase"/>
</dbReference>
<dbReference type="AlphaFoldDB" id="A0A0F9KA68"/>
<dbReference type="InterPro" id="IPR039383">
    <property type="entry name" value="FHIT"/>
</dbReference>
<evidence type="ECO:0000313" key="3">
    <source>
        <dbReference type="EMBL" id="KKM18993.1"/>
    </source>
</evidence>
<feature type="domain" description="HIT" evidence="2">
    <location>
        <begin position="23"/>
        <end position="133"/>
    </location>
</feature>
<comment type="caution">
    <text evidence="3">The sequence shown here is derived from an EMBL/GenBank/DDBJ whole genome shotgun (WGS) entry which is preliminary data.</text>
</comment>